<sequence>MRPFVFSCDAHIAEPPDLFTRAMPDSLKQYAINGQKDGDYRITRIGDQVILKVKANFHSHKTGQSDAGFAQQAMSNEVDTTRRGARDLNLRFEDMDRDGVDAELVFPSLGLMLPRIADRDGQREACKVYNDWAWDYCSESDGRLVPAAMIPCIDFEDALVECKRAAAMGYAAFCLWEGMNNYNDPRWDPIFAFAGNHGIPLVFHTGVGVTDIRALKGPGSAMFNYTRQMNDAVDIIAQLVAGGVLDRNPNAHILFAEHSAGWLWGLAERMDEIYHGHAPVVHPKLSRLPSEIIRDQVHCALQNDVGSVATRKGVGVEALLFATDYPHSEGTFPFSRNVVQRMMEENPDASADDFVAILGGNAARLFKRAGLESQVAARAAELA</sequence>
<dbReference type="Pfam" id="PF04909">
    <property type="entry name" value="Amidohydro_2"/>
    <property type="match status" value="1"/>
</dbReference>
<keyword evidence="3" id="KW-0378">Hydrolase</keyword>
<accession>A0A399RH80</accession>
<evidence type="ECO:0000259" key="2">
    <source>
        <dbReference type="Pfam" id="PF04909"/>
    </source>
</evidence>
<dbReference type="GO" id="GO:0016831">
    <property type="term" value="F:carboxy-lyase activity"/>
    <property type="evidence" value="ECO:0007669"/>
    <property type="project" value="InterPro"/>
</dbReference>
<dbReference type="PANTHER" id="PTHR21240">
    <property type="entry name" value="2-AMINO-3-CARBOXYLMUCONATE-6-SEMIALDEHYDE DECARBOXYLASE"/>
    <property type="match status" value="1"/>
</dbReference>
<dbReference type="OrthoDB" id="9799024at2"/>
<dbReference type="RefSeq" id="WP_119376120.1">
    <property type="nucleotide sequence ID" value="NZ_QWFX01000007.1"/>
</dbReference>
<keyword evidence="4" id="KW-1185">Reference proteome</keyword>
<dbReference type="EMBL" id="QWFX01000007">
    <property type="protein sequence ID" value="RIJ29834.1"/>
    <property type="molecule type" value="Genomic_DNA"/>
</dbReference>
<dbReference type="InterPro" id="IPR006680">
    <property type="entry name" value="Amidohydro-rel"/>
</dbReference>
<dbReference type="GO" id="GO:0016787">
    <property type="term" value="F:hydrolase activity"/>
    <property type="evidence" value="ECO:0007669"/>
    <property type="project" value="UniProtKB-KW"/>
</dbReference>
<dbReference type="Gene3D" id="3.20.20.140">
    <property type="entry name" value="Metal-dependent hydrolases"/>
    <property type="match status" value="1"/>
</dbReference>
<dbReference type="Proteomes" id="UP000266385">
    <property type="component" value="Unassembled WGS sequence"/>
</dbReference>
<name>A0A399RH80_9PROT</name>
<dbReference type="GO" id="GO:0005737">
    <property type="term" value="C:cytoplasm"/>
    <property type="evidence" value="ECO:0007669"/>
    <property type="project" value="TreeGrafter"/>
</dbReference>
<dbReference type="InterPro" id="IPR032466">
    <property type="entry name" value="Metal_Hydrolase"/>
</dbReference>
<dbReference type="InterPro" id="IPR032465">
    <property type="entry name" value="ACMSD"/>
</dbReference>
<keyword evidence="1" id="KW-0456">Lyase</keyword>
<dbReference type="GO" id="GO:0019748">
    <property type="term" value="P:secondary metabolic process"/>
    <property type="evidence" value="ECO:0007669"/>
    <property type="project" value="TreeGrafter"/>
</dbReference>
<dbReference type="SUPFAM" id="SSF51556">
    <property type="entry name" value="Metallo-dependent hydrolases"/>
    <property type="match status" value="1"/>
</dbReference>
<protein>
    <submittedName>
        <fullName evidence="3">Amidohydrolase</fullName>
    </submittedName>
</protein>
<gene>
    <name evidence="3" type="ORF">D1223_09025</name>
</gene>
<feature type="domain" description="Amidohydrolase-related" evidence="2">
    <location>
        <begin position="80"/>
        <end position="367"/>
    </location>
</feature>
<evidence type="ECO:0000313" key="3">
    <source>
        <dbReference type="EMBL" id="RIJ29834.1"/>
    </source>
</evidence>
<reference evidence="3 4" key="1">
    <citation type="submission" date="2018-08" db="EMBL/GenBank/DDBJ databases">
        <title>Henriciella mobilis sp. nov., isolated from seawater.</title>
        <authorList>
            <person name="Cheng H."/>
            <person name="Wu Y.-H."/>
            <person name="Xu X.-W."/>
            <person name="Guo L.-L."/>
        </authorList>
    </citation>
    <scope>NUCLEOTIDE SEQUENCE [LARGE SCALE GENOMIC DNA]</scope>
    <source>
        <strain evidence="3 4">JN25</strain>
    </source>
</reference>
<dbReference type="PANTHER" id="PTHR21240:SF28">
    <property type="entry name" value="ISO-OROTATE DECARBOXYLASE (EUROFUNG)"/>
    <property type="match status" value="1"/>
</dbReference>
<organism evidence="3 4">
    <name type="scientific">Henriciella mobilis</name>
    <dbReference type="NCBI Taxonomy" id="2305467"/>
    <lineage>
        <taxon>Bacteria</taxon>
        <taxon>Pseudomonadati</taxon>
        <taxon>Pseudomonadota</taxon>
        <taxon>Alphaproteobacteria</taxon>
        <taxon>Hyphomonadales</taxon>
        <taxon>Hyphomonadaceae</taxon>
        <taxon>Henriciella</taxon>
    </lineage>
</organism>
<comment type="caution">
    <text evidence="3">The sequence shown here is derived from an EMBL/GenBank/DDBJ whole genome shotgun (WGS) entry which is preliminary data.</text>
</comment>
<evidence type="ECO:0000313" key="4">
    <source>
        <dbReference type="Proteomes" id="UP000266385"/>
    </source>
</evidence>
<evidence type="ECO:0000256" key="1">
    <source>
        <dbReference type="ARBA" id="ARBA00023239"/>
    </source>
</evidence>
<proteinExistence type="predicted"/>
<dbReference type="AlphaFoldDB" id="A0A399RH80"/>